<organism evidence="1 2">
    <name type="scientific">Vagococcus vulneris</name>
    <dbReference type="NCBI Taxonomy" id="1977869"/>
    <lineage>
        <taxon>Bacteria</taxon>
        <taxon>Bacillati</taxon>
        <taxon>Bacillota</taxon>
        <taxon>Bacilli</taxon>
        <taxon>Lactobacillales</taxon>
        <taxon>Enterococcaceae</taxon>
        <taxon>Vagococcus</taxon>
    </lineage>
</organism>
<dbReference type="Gene3D" id="2.160.20.10">
    <property type="entry name" value="Single-stranded right-handed beta-helix, Pectin lyase-like"/>
    <property type="match status" value="1"/>
</dbReference>
<dbReference type="AlphaFoldDB" id="A0A429ZQK9"/>
<name>A0A429ZQK9_9ENTE</name>
<evidence type="ECO:0008006" key="3">
    <source>
        <dbReference type="Google" id="ProtNLM"/>
    </source>
</evidence>
<protein>
    <recommendedName>
        <fullName evidence="3">Pectate lyase superfamily protein domain-containing protein</fullName>
    </recommendedName>
</protein>
<feature type="non-terminal residue" evidence="1">
    <location>
        <position position="1"/>
    </location>
</feature>
<dbReference type="EMBL" id="NGJS01000029">
    <property type="protein sequence ID" value="RST96010.1"/>
    <property type="molecule type" value="Genomic_DNA"/>
</dbReference>
<gene>
    <name evidence="1" type="ORF">CBF37_11235</name>
</gene>
<comment type="caution">
    <text evidence="1">The sequence shown here is derived from an EMBL/GenBank/DDBJ whole genome shotgun (WGS) entry which is preliminary data.</text>
</comment>
<accession>A0A429ZQK9</accession>
<reference evidence="1 2" key="1">
    <citation type="submission" date="2017-05" db="EMBL/GenBank/DDBJ databases">
        <title>Vagococcus spp. assemblies.</title>
        <authorList>
            <person name="Gulvik C.A."/>
        </authorList>
    </citation>
    <scope>NUCLEOTIDE SEQUENCE [LARGE SCALE GENOMIC DNA]</scope>
    <source>
        <strain evidence="1 2">SS1995</strain>
    </source>
</reference>
<dbReference type="Proteomes" id="UP000287857">
    <property type="component" value="Unassembled WGS sequence"/>
</dbReference>
<proteinExistence type="predicted"/>
<dbReference type="RefSeq" id="WP_165866716.1">
    <property type="nucleotide sequence ID" value="NZ_NGJS01000029.1"/>
</dbReference>
<sequence>GRVLGEVNVTYTNGQSMTVGYFYFVMQPSYINGGLKIEQQVYVEQFEDLANMIKNQSGKIDEDVVVMIGKLGDISQQIEENDIVTKPEFKDTTGDLGIFRQYDKEIMEKMKNEFEERGVNALNVMRTNKFQFLNEAINFILNNFKTVKNIYIPPGEYRINNPVIIEESNITLNFGSLAVLNFESPETLDATNTSKVFVFEIGSKLKGVDRLKITGNLLIKKNGQLPFKLGVLLINRFSLINTPVSDMYAESIRSESLEIGIESGFSWGLKFSNLRIHNSEEFIISNSQTNNVLFSRCSFVNFSKGATYFNTEGMEFSSCEFANASETVKIVHNINQSSIIFSNPYIENIISDTNEPDFIRIGNYNNKVKSSLTVTGGKVTDKYAIIRNSDLVAPALNIVNPMGGDYVYQTNNDGATERVFLEDFSFSRKYSNITERDIVKKFDGTSDVKFTDAWGGGGVTQQYLSDKGCLNVKSDAANNGIKVGNLTKDETYTLIYSFDSNLIIKNGDLSASKLEKTGNIRYLSFKANNTDLRFFLEKGQEVNFYKLAVAKGIKFPYI</sequence>
<keyword evidence="2" id="KW-1185">Reference proteome</keyword>
<evidence type="ECO:0000313" key="1">
    <source>
        <dbReference type="EMBL" id="RST96010.1"/>
    </source>
</evidence>
<dbReference type="InterPro" id="IPR011050">
    <property type="entry name" value="Pectin_lyase_fold/virulence"/>
</dbReference>
<dbReference type="SUPFAM" id="SSF51126">
    <property type="entry name" value="Pectin lyase-like"/>
    <property type="match status" value="1"/>
</dbReference>
<dbReference type="InterPro" id="IPR012334">
    <property type="entry name" value="Pectin_lyas_fold"/>
</dbReference>
<evidence type="ECO:0000313" key="2">
    <source>
        <dbReference type="Proteomes" id="UP000287857"/>
    </source>
</evidence>